<dbReference type="InterPro" id="IPR045865">
    <property type="entry name" value="ACT-like_dom_sf"/>
</dbReference>
<dbReference type="PANTHER" id="PTHR31096">
    <property type="entry name" value="ACT DOMAIN-CONTAINING PROTEIN ACR4-RELATED"/>
    <property type="match status" value="1"/>
</dbReference>
<evidence type="ECO:0000313" key="4">
    <source>
        <dbReference type="Proteomes" id="UP001058974"/>
    </source>
</evidence>
<keyword evidence="4" id="KW-1185">Reference proteome</keyword>
<protein>
    <recommendedName>
        <fullName evidence="2">ACT domain-containing protein ACR</fullName>
    </recommendedName>
    <alternativeName>
        <fullName evidence="2">Protein ACT DOMAIN REPEATS</fullName>
    </alternativeName>
</protein>
<evidence type="ECO:0000313" key="3">
    <source>
        <dbReference type="EMBL" id="KAI5393782.1"/>
    </source>
</evidence>
<reference evidence="3 4" key="1">
    <citation type="journal article" date="2022" name="Nat. Genet.">
        <title>Improved pea reference genome and pan-genome highlight genomic features and evolutionary characteristics.</title>
        <authorList>
            <person name="Yang T."/>
            <person name="Liu R."/>
            <person name="Luo Y."/>
            <person name="Hu S."/>
            <person name="Wang D."/>
            <person name="Wang C."/>
            <person name="Pandey M.K."/>
            <person name="Ge S."/>
            <person name="Xu Q."/>
            <person name="Li N."/>
            <person name="Li G."/>
            <person name="Huang Y."/>
            <person name="Saxena R.K."/>
            <person name="Ji Y."/>
            <person name="Li M."/>
            <person name="Yan X."/>
            <person name="He Y."/>
            <person name="Liu Y."/>
            <person name="Wang X."/>
            <person name="Xiang C."/>
            <person name="Varshney R.K."/>
            <person name="Ding H."/>
            <person name="Gao S."/>
            <person name="Zong X."/>
        </authorList>
    </citation>
    <scope>NUCLEOTIDE SEQUENCE [LARGE SCALE GENOMIC DNA]</scope>
    <source>
        <strain evidence="3 4">cv. Zhongwan 6</strain>
    </source>
</reference>
<dbReference type="EMBL" id="JAMSHJ010000006">
    <property type="protein sequence ID" value="KAI5393782.1"/>
    <property type="molecule type" value="Genomic_DNA"/>
</dbReference>
<comment type="function">
    <text evidence="2">Binds amino acids.</text>
</comment>
<evidence type="ECO:0000256" key="1">
    <source>
        <dbReference type="ARBA" id="ARBA00022737"/>
    </source>
</evidence>
<sequence length="335" mass="38619">MSKDCSYPYFDPDFDTHSERIYGPLCQVSIDNERMEDCTVVKVNRVNKHGVLLLDMVMVLTDMNFQIIKSFTSSDALWCMDVFHVRDEYGNKLTDQKVNDYFDQIEIIRKGVQEYFTVIEITIQDYPSLFFEIFTALVDLCCNIVEAHACSYNTMLTCVAYISDQSNNSSIDDPSRLTIIKDRLTTVLRGTTNSNIGSININIPSVKISKLLGFKGTVTCTIERRLHQVMVLEANLEMENEKRMVRVESCDRRGYLIVNVEFKDRPRLMFDVVCTLTDLEYAIFHASTISRGGCAFHEYFIRHVDGYALNTTSEKERLIKCIEAAIQRRVCEVKR</sequence>
<gene>
    <name evidence="3" type="ORF">KIW84_060772</name>
</gene>
<dbReference type="InterPro" id="IPR040217">
    <property type="entry name" value="ACR1-12"/>
</dbReference>
<dbReference type="Gramene" id="Psat06G0077200-T1">
    <property type="protein sequence ID" value="KAI5393782.1"/>
    <property type="gene ID" value="KIW84_060772"/>
</dbReference>
<dbReference type="AlphaFoldDB" id="A0A9D4W2C3"/>
<proteinExistence type="predicted"/>
<keyword evidence="1 2" id="KW-0677">Repeat</keyword>
<dbReference type="Proteomes" id="UP001058974">
    <property type="component" value="Chromosome 6"/>
</dbReference>
<organism evidence="3 4">
    <name type="scientific">Pisum sativum</name>
    <name type="common">Garden pea</name>
    <name type="synonym">Lathyrus oleraceus</name>
    <dbReference type="NCBI Taxonomy" id="3888"/>
    <lineage>
        <taxon>Eukaryota</taxon>
        <taxon>Viridiplantae</taxon>
        <taxon>Streptophyta</taxon>
        <taxon>Embryophyta</taxon>
        <taxon>Tracheophyta</taxon>
        <taxon>Spermatophyta</taxon>
        <taxon>Magnoliopsida</taxon>
        <taxon>eudicotyledons</taxon>
        <taxon>Gunneridae</taxon>
        <taxon>Pentapetalae</taxon>
        <taxon>rosids</taxon>
        <taxon>fabids</taxon>
        <taxon>Fabales</taxon>
        <taxon>Fabaceae</taxon>
        <taxon>Papilionoideae</taxon>
        <taxon>50 kb inversion clade</taxon>
        <taxon>NPAAA clade</taxon>
        <taxon>Hologalegina</taxon>
        <taxon>IRL clade</taxon>
        <taxon>Fabeae</taxon>
        <taxon>Lathyrus</taxon>
    </lineage>
</organism>
<name>A0A9D4W2C3_PEA</name>
<dbReference type="SUPFAM" id="SSF55021">
    <property type="entry name" value="ACT-like"/>
    <property type="match status" value="1"/>
</dbReference>
<comment type="caution">
    <text evidence="3">The sequence shown here is derived from an EMBL/GenBank/DDBJ whole genome shotgun (WGS) entry which is preliminary data.</text>
</comment>
<dbReference type="GO" id="GO:0016597">
    <property type="term" value="F:amino acid binding"/>
    <property type="evidence" value="ECO:0007669"/>
    <property type="project" value="UniProtKB-UniRule"/>
</dbReference>
<dbReference type="PANTHER" id="PTHR31096:SF50">
    <property type="entry name" value="ACT DOMAIN-CONTAINING PROTEIN ACR2"/>
    <property type="match status" value="1"/>
</dbReference>
<accession>A0A9D4W2C3</accession>
<evidence type="ECO:0000256" key="2">
    <source>
        <dbReference type="RuleBase" id="RU369043"/>
    </source>
</evidence>